<dbReference type="EMBL" id="OX395141">
    <property type="protein sequence ID" value="CAI5794576.1"/>
    <property type="molecule type" value="Genomic_DNA"/>
</dbReference>
<gene>
    <name evidence="2" type="ORF">PODLI_1B024392</name>
</gene>
<evidence type="ECO:0000313" key="3">
    <source>
        <dbReference type="Proteomes" id="UP001178461"/>
    </source>
</evidence>
<accession>A0AA35PMM9</accession>
<feature type="transmembrane region" description="Helical" evidence="1">
    <location>
        <begin position="21"/>
        <end position="39"/>
    </location>
</feature>
<keyword evidence="1" id="KW-1133">Transmembrane helix</keyword>
<dbReference type="AlphaFoldDB" id="A0AA35PMM9"/>
<evidence type="ECO:0000256" key="1">
    <source>
        <dbReference type="SAM" id="Phobius"/>
    </source>
</evidence>
<dbReference type="Proteomes" id="UP001178461">
    <property type="component" value="Chromosome 15"/>
</dbReference>
<protein>
    <submittedName>
        <fullName evidence="2">Uncharacterized protein</fullName>
    </submittedName>
</protein>
<reference evidence="2" key="1">
    <citation type="submission" date="2022-12" db="EMBL/GenBank/DDBJ databases">
        <authorList>
            <person name="Alioto T."/>
            <person name="Alioto T."/>
            <person name="Gomez Garrido J."/>
        </authorList>
    </citation>
    <scope>NUCLEOTIDE SEQUENCE</scope>
</reference>
<keyword evidence="1" id="KW-0472">Membrane</keyword>
<keyword evidence="3" id="KW-1185">Reference proteome</keyword>
<sequence length="66" mass="7477">MPGDQARFYLSLSSGPCRLPLEWILGLVLGFLCWLYPYLCQNVPVLHVDLELGGHEFSLGQQKFLP</sequence>
<organism evidence="2 3">
    <name type="scientific">Podarcis lilfordi</name>
    <name type="common">Lilford's wall lizard</name>
    <dbReference type="NCBI Taxonomy" id="74358"/>
    <lineage>
        <taxon>Eukaryota</taxon>
        <taxon>Metazoa</taxon>
        <taxon>Chordata</taxon>
        <taxon>Craniata</taxon>
        <taxon>Vertebrata</taxon>
        <taxon>Euteleostomi</taxon>
        <taxon>Lepidosauria</taxon>
        <taxon>Squamata</taxon>
        <taxon>Bifurcata</taxon>
        <taxon>Unidentata</taxon>
        <taxon>Episquamata</taxon>
        <taxon>Laterata</taxon>
        <taxon>Lacertibaenia</taxon>
        <taxon>Lacertidae</taxon>
        <taxon>Podarcis</taxon>
    </lineage>
</organism>
<evidence type="ECO:0000313" key="2">
    <source>
        <dbReference type="EMBL" id="CAI5794576.1"/>
    </source>
</evidence>
<name>A0AA35PMM9_9SAUR</name>
<proteinExistence type="predicted"/>
<keyword evidence="1" id="KW-0812">Transmembrane</keyword>